<reference evidence="4" key="1">
    <citation type="submission" date="2021-03" db="EMBL/GenBank/DDBJ databases">
        <authorList>
            <person name="Li Z."/>
            <person name="Yang C."/>
        </authorList>
    </citation>
    <scope>NUCLEOTIDE SEQUENCE</scope>
    <source>
        <strain evidence="4">Dzin_1.0</strain>
        <tissue evidence="4">Leaf</tissue>
    </source>
</reference>
<keyword evidence="1" id="KW-0862">Zinc</keyword>
<dbReference type="GO" id="GO:0003676">
    <property type="term" value="F:nucleic acid binding"/>
    <property type="evidence" value="ECO:0007669"/>
    <property type="project" value="InterPro"/>
</dbReference>
<dbReference type="InterPro" id="IPR001878">
    <property type="entry name" value="Znf_CCHC"/>
</dbReference>
<evidence type="ECO:0000256" key="1">
    <source>
        <dbReference type="PROSITE-ProRule" id="PRU00047"/>
    </source>
</evidence>
<evidence type="ECO:0000313" key="4">
    <source>
        <dbReference type="EMBL" id="KAJ0983348.1"/>
    </source>
</evidence>
<dbReference type="PROSITE" id="PS50158">
    <property type="entry name" value="ZF_CCHC"/>
    <property type="match status" value="1"/>
</dbReference>
<evidence type="ECO:0000256" key="2">
    <source>
        <dbReference type="SAM" id="MobiDB-lite"/>
    </source>
</evidence>
<feature type="compositionally biased region" description="Basic and acidic residues" evidence="2">
    <location>
        <begin position="92"/>
        <end position="114"/>
    </location>
</feature>
<keyword evidence="1" id="KW-0863">Zinc-finger</keyword>
<dbReference type="SUPFAM" id="SSF57756">
    <property type="entry name" value="Retrovirus zinc finger-like domains"/>
    <property type="match status" value="1"/>
</dbReference>
<feature type="region of interest" description="Disordered" evidence="2">
    <location>
        <begin position="134"/>
        <end position="157"/>
    </location>
</feature>
<comment type="caution">
    <text evidence="4">The sequence shown here is derived from an EMBL/GenBank/DDBJ whole genome shotgun (WGS) entry which is preliminary data.</text>
</comment>
<proteinExistence type="predicted"/>
<dbReference type="Pfam" id="PF00098">
    <property type="entry name" value="zf-CCHC"/>
    <property type="match status" value="1"/>
</dbReference>
<reference evidence="4" key="2">
    <citation type="journal article" date="2022" name="Hortic Res">
        <title>The genome of Dioscorea zingiberensis sheds light on the biosynthesis, origin and evolution of the medicinally important diosgenin saponins.</title>
        <authorList>
            <person name="Li Y."/>
            <person name="Tan C."/>
            <person name="Li Z."/>
            <person name="Guo J."/>
            <person name="Li S."/>
            <person name="Chen X."/>
            <person name="Wang C."/>
            <person name="Dai X."/>
            <person name="Yang H."/>
            <person name="Song W."/>
            <person name="Hou L."/>
            <person name="Xu J."/>
            <person name="Tong Z."/>
            <person name="Xu A."/>
            <person name="Yuan X."/>
            <person name="Wang W."/>
            <person name="Yang Q."/>
            <person name="Chen L."/>
            <person name="Sun Z."/>
            <person name="Wang K."/>
            <person name="Pan B."/>
            <person name="Chen J."/>
            <person name="Bao Y."/>
            <person name="Liu F."/>
            <person name="Qi X."/>
            <person name="Gang D.R."/>
            <person name="Wen J."/>
            <person name="Li J."/>
        </authorList>
    </citation>
    <scope>NUCLEOTIDE SEQUENCE</scope>
    <source>
        <strain evidence="4">Dzin_1.0</strain>
    </source>
</reference>
<name>A0A9D5D3D7_9LILI</name>
<dbReference type="EMBL" id="JAGGNH010000002">
    <property type="protein sequence ID" value="KAJ0983348.1"/>
    <property type="molecule type" value="Genomic_DNA"/>
</dbReference>
<evidence type="ECO:0000259" key="3">
    <source>
        <dbReference type="PROSITE" id="PS50158"/>
    </source>
</evidence>
<dbReference type="SMART" id="SM00343">
    <property type="entry name" value="ZnF_C2HC"/>
    <property type="match status" value="2"/>
</dbReference>
<organism evidence="4 5">
    <name type="scientific">Dioscorea zingiberensis</name>
    <dbReference type="NCBI Taxonomy" id="325984"/>
    <lineage>
        <taxon>Eukaryota</taxon>
        <taxon>Viridiplantae</taxon>
        <taxon>Streptophyta</taxon>
        <taxon>Embryophyta</taxon>
        <taxon>Tracheophyta</taxon>
        <taxon>Spermatophyta</taxon>
        <taxon>Magnoliopsida</taxon>
        <taxon>Liliopsida</taxon>
        <taxon>Dioscoreales</taxon>
        <taxon>Dioscoreaceae</taxon>
        <taxon>Dioscorea</taxon>
    </lineage>
</organism>
<dbReference type="Proteomes" id="UP001085076">
    <property type="component" value="Miscellaneous, Linkage group lg02"/>
</dbReference>
<feature type="compositionally biased region" description="Basic and acidic residues" evidence="2">
    <location>
        <begin position="30"/>
        <end position="44"/>
    </location>
</feature>
<feature type="domain" description="CCHC-type" evidence="3">
    <location>
        <begin position="162"/>
        <end position="177"/>
    </location>
</feature>
<protein>
    <recommendedName>
        <fullName evidence="3">CCHC-type domain-containing protein</fullName>
    </recommendedName>
</protein>
<keyword evidence="1" id="KW-0479">Metal-binding</keyword>
<accession>A0A9D5D3D7</accession>
<gene>
    <name evidence="4" type="ORF">J5N97_011603</name>
</gene>
<sequence>MGKSRVWLRKAEPGHADAPRRADYGANVQEQRRGEQRDLARQAHDSVPATGGPREERGHVDRAKPPAQRVSPERSFVAAVTGSMEHLSTLGHKQEDGSPSKMDFDTGSSKEKPWELVRRKKKRRLSPVVKDACTARPSLGGLPRRRHSPPTKRTPSGVVEVCGKCRQPGHLMKDCRRVEVCRRCERPGHREARCPISPPATGTISLQGLKLVGAKEAKRHSKDSTSNLTGARNRGGEQEKLKGKTLLEESPHHVSLAVDEVMLEEKTHLDRYTVALVTKLRCIIDPKKVIEAVAAEHDPELKWEAETYDDRRFLLRCPSTSIARGLESRGEIDFPAFSASFEPWSTGNNRV</sequence>
<feature type="region of interest" description="Disordered" evidence="2">
    <location>
        <begin position="215"/>
        <end position="238"/>
    </location>
</feature>
<dbReference type="Gene3D" id="4.10.60.10">
    <property type="entry name" value="Zinc finger, CCHC-type"/>
    <property type="match status" value="1"/>
</dbReference>
<dbReference type="InterPro" id="IPR036875">
    <property type="entry name" value="Znf_CCHC_sf"/>
</dbReference>
<dbReference type="AlphaFoldDB" id="A0A9D5D3D7"/>
<dbReference type="GO" id="GO:0008270">
    <property type="term" value="F:zinc ion binding"/>
    <property type="evidence" value="ECO:0007669"/>
    <property type="project" value="UniProtKB-KW"/>
</dbReference>
<feature type="region of interest" description="Disordered" evidence="2">
    <location>
        <begin position="1"/>
        <end position="114"/>
    </location>
</feature>
<feature type="compositionally biased region" description="Basic and acidic residues" evidence="2">
    <location>
        <begin position="9"/>
        <end position="23"/>
    </location>
</feature>
<feature type="compositionally biased region" description="Basic and acidic residues" evidence="2">
    <location>
        <begin position="53"/>
        <end position="64"/>
    </location>
</feature>
<keyword evidence="5" id="KW-1185">Reference proteome</keyword>
<evidence type="ECO:0000313" key="5">
    <source>
        <dbReference type="Proteomes" id="UP001085076"/>
    </source>
</evidence>